<dbReference type="InterPro" id="IPR003594">
    <property type="entry name" value="HATPase_dom"/>
</dbReference>
<keyword evidence="8" id="KW-0902">Two-component regulatory system</keyword>
<evidence type="ECO:0000256" key="2">
    <source>
        <dbReference type="ARBA" id="ARBA00012438"/>
    </source>
</evidence>
<accession>A0A401FRK8</accession>
<keyword evidence="11" id="KW-1185">Reference proteome</keyword>
<keyword evidence="6" id="KW-0418">Kinase</keyword>
<dbReference type="AlphaFoldDB" id="A0A401FRK8"/>
<feature type="domain" description="Histidine kinase" evidence="9">
    <location>
        <begin position="764"/>
        <end position="973"/>
    </location>
</feature>
<dbReference type="PROSITE" id="PS50109">
    <property type="entry name" value="HIS_KIN"/>
    <property type="match status" value="1"/>
</dbReference>
<dbReference type="GO" id="GO:0000160">
    <property type="term" value="P:phosphorelay signal transduction system"/>
    <property type="evidence" value="ECO:0007669"/>
    <property type="project" value="UniProtKB-KW"/>
</dbReference>
<dbReference type="Pfam" id="PF13589">
    <property type="entry name" value="HATPase_c_3"/>
    <property type="match status" value="1"/>
</dbReference>
<dbReference type="Gene3D" id="3.30.565.10">
    <property type="entry name" value="Histidine kinase-like ATPase, C-terminal domain"/>
    <property type="match status" value="2"/>
</dbReference>
<dbReference type="PANTHER" id="PTHR43065:SF10">
    <property type="entry name" value="PEROXIDE STRESS-ACTIVATED HISTIDINE KINASE MAK3"/>
    <property type="match status" value="1"/>
</dbReference>
<comment type="catalytic activity">
    <reaction evidence="1">
        <text>ATP + protein L-histidine = ADP + protein N-phospho-L-histidine.</text>
        <dbReference type="EC" id="2.7.13.3"/>
    </reaction>
</comment>
<evidence type="ECO:0000313" key="11">
    <source>
        <dbReference type="Proteomes" id="UP000288096"/>
    </source>
</evidence>
<dbReference type="InterPro" id="IPR005467">
    <property type="entry name" value="His_kinase_dom"/>
</dbReference>
<sequence length="980" mass="113379">MALFRIQARVIDLLGEQQIANCPTAISELFKNAYDACASRVMLDVYPADNHAVLWDDGMGMSESDVLGRWLVVGTANKSQGYNKKSSVTSCGRTIQGEKGIGRLAISTLGDSLLLISKKENSKSVAESYVALFINWNIVRNEKLMLEDIEVPVTIFSDFDEFDTDFINGLVDKFRAPLLKMRDDPVWKGKESRELFDLIMKQLDSFRADMPGIRRSGLHRRESGTLFYIQNIKEDIPDYVKRPARDQGDEEPNTELVQLLNNFQNSFDKPSEEIFPFKADVRRWDSDAKALMSVFEEWEAFTPDDLFSYDHHIDVRFDEWGQYNGILEVYDKKHLIRSTTPRPKRPLSSGPFHLRIWYFQGEKKATTLEPGKFKVIDDKLKCFGGIMIYRDSLRVLPYGRPEYDWLRFEERRSKSARRYHFSYRRMFGYITVSRERNSKLKDKAGREGLLNNPAYRQFRGGLIDFFSTIALRYFAQTEEFQEKKEKIKQKAALIEQGQKRAEERRKVLYKTISDHFEFFKNIQIKIEELIQIGIHELETLEHLDSPENALAHFNEQLVKLESKAKLKIPEDLPLGKDLELKRAVYDYDKALADFSKSCSEARKKYSKIIDERFSEARRIASYRNTLRKGFRSALKRVEKTRKDLLGQTNEHCLNLKNQSSDFAQNQIQHVKNTLFRETASKSLEEALDSVTESPLEILEAIEKSAAEAVTNIENSKYRMDNAIESIFGSSRDLLLAAQIEEIEKLREEVDKNLELVQLGLSVEIIDHELNRLYQGIKAGLQRLKQMVRRAPNARKTVEDIGVNFQHLEQKYQLMSPLYRGTYRRKDKIDGQRILNYVRTFLERPIASIGIRVIATESFLNFRMTEVPSVILPIFVNLADNAIYWLRDKENPEIVFDVKKNIVTVCDNGPGIHETQLDEIFKSFFSTKPGGRGLGLYVARANLTRYGHKIWATNNSEFRTLSGACFCIHFRDEVVMGETGI</sequence>
<reference evidence="11" key="1">
    <citation type="submission" date="2017-11" db="EMBL/GenBank/DDBJ databases">
        <authorList>
            <person name="Watanabe M."/>
            <person name="Kojima H."/>
        </authorList>
    </citation>
    <scope>NUCLEOTIDE SEQUENCE [LARGE SCALE GENOMIC DNA]</scope>
    <source>
        <strain evidence="11">Tokyo 01</strain>
    </source>
</reference>
<proteinExistence type="predicted"/>
<organism evidence="10 11">
    <name type="scientific">Desulfonema ishimotonii</name>
    <dbReference type="NCBI Taxonomy" id="45657"/>
    <lineage>
        <taxon>Bacteria</taxon>
        <taxon>Pseudomonadati</taxon>
        <taxon>Thermodesulfobacteriota</taxon>
        <taxon>Desulfobacteria</taxon>
        <taxon>Desulfobacterales</taxon>
        <taxon>Desulfococcaceae</taxon>
        <taxon>Desulfonema</taxon>
    </lineage>
</organism>
<dbReference type="PRINTS" id="PR00344">
    <property type="entry name" value="BCTRLSENSOR"/>
</dbReference>
<dbReference type="SUPFAM" id="SSF55874">
    <property type="entry name" value="ATPase domain of HSP90 chaperone/DNA topoisomerase II/histidine kinase"/>
    <property type="match status" value="2"/>
</dbReference>
<evidence type="ECO:0000256" key="7">
    <source>
        <dbReference type="ARBA" id="ARBA00022840"/>
    </source>
</evidence>
<dbReference type="PANTHER" id="PTHR43065">
    <property type="entry name" value="SENSOR HISTIDINE KINASE"/>
    <property type="match status" value="1"/>
</dbReference>
<keyword evidence="5" id="KW-0547">Nucleotide-binding</keyword>
<reference evidence="11" key="2">
    <citation type="submission" date="2019-01" db="EMBL/GenBank/DDBJ databases">
        <title>Genome sequence of Desulfonema ishimotonii strain Tokyo 01.</title>
        <authorList>
            <person name="Fukui M."/>
        </authorList>
    </citation>
    <scope>NUCLEOTIDE SEQUENCE [LARGE SCALE GENOMIC DNA]</scope>
    <source>
        <strain evidence="11">Tokyo 01</strain>
    </source>
</reference>
<dbReference type="InterPro" id="IPR004358">
    <property type="entry name" value="Sig_transdc_His_kin-like_C"/>
</dbReference>
<comment type="caution">
    <text evidence="10">The sequence shown here is derived from an EMBL/GenBank/DDBJ whole genome shotgun (WGS) entry which is preliminary data.</text>
</comment>
<evidence type="ECO:0000256" key="6">
    <source>
        <dbReference type="ARBA" id="ARBA00022777"/>
    </source>
</evidence>
<evidence type="ECO:0000256" key="4">
    <source>
        <dbReference type="ARBA" id="ARBA00022679"/>
    </source>
</evidence>
<dbReference type="EC" id="2.7.13.3" evidence="2"/>
<dbReference type="Pfam" id="PF02518">
    <property type="entry name" value="HATPase_c"/>
    <property type="match status" value="1"/>
</dbReference>
<evidence type="ECO:0000313" key="10">
    <source>
        <dbReference type="EMBL" id="GBC59596.1"/>
    </source>
</evidence>
<protein>
    <recommendedName>
        <fullName evidence="2">histidine kinase</fullName>
        <ecNumber evidence="2">2.7.13.3</ecNumber>
    </recommendedName>
</protein>
<gene>
    <name evidence="10" type="ORF">DENIS_0535</name>
</gene>
<dbReference type="Proteomes" id="UP000288096">
    <property type="component" value="Unassembled WGS sequence"/>
</dbReference>
<evidence type="ECO:0000256" key="8">
    <source>
        <dbReference type="ARBA" id="ARBA00023012"/>
    </source>
</evidence>
<keyword evidence="7" id="KW-0067">ATP-binding</keyword>
<dbReference type="RefSeq" id="WP_166404823.1">
    <property type="nucleotide sequence ID" value="NZ_BEXT01000001.1"/>
</dbReference>
<keyword evidence="4" id="KW-0808">Transferase</keyword>
<name>A0A401FRK8_9BACT</name>
<evidence type="ECO:0000256" key="3">
    <source>
        <dbReference type="ARBA" id="ARBA00022553"/>
    </source>
</evidence>
<keyword evidence="3" id="KW-0597">Phosphoprotein</keyword>
<evidence type="ECO:0000256" key="5">
    <source>
        <dbReference type="ARBA" id="ARBA00022741"/>
    </source>
</evidence>
<dbReference type="InterPro" id="IPR043836">
    <property type="entry name" value="DHp"/>
</dbReference>
<evidence type="ECO:0000259" key="9">
    <source>
        <dbReference type="PROSITE" id="PS50109"/>
    </source>
</evidence>
<dbReference type="GO" id="GO:0005524">
    <property type="term" value="F:ATP binding"/>
    <property type="evidence" value="ECO:0007669"/>
    <property type="project" value="UniProtKB-KW"/>
</dbReference>
<dbReference type="InterPro" id="IPR036890">
    <property type="entry name" value="HATPase_C_sf"/>
</dbReference>
<dbReference type="SMART" id="SM00387">
    <property type="entry name" value="HATPase_c"/>
    <property type="match status" value="1"/>
</dbReference>
<dbReference type="GO" id="GO:0004673">
    <property type="term" value="F:protein histidine kinase activity"/>
    <property type="evidence" value="ECO:0007669"/>
    <property type="project" value="UniProtKB-EC"/>
</dbReference>
<evidence type="ECO:0000256" key="1">
    <source>
        <dbReference type="ARBA" id="ARBA00000085"/>
    </source>
</evidence>
<dbReference type="EMBL" id="BEXT01000001">
    <property type="protein sequence ID" value="GBC59596.1"/>
    <property type="molecule type" value="Genomic_DNA"/>
</dbReference>
<dbReference type="Pfam" id="PF19191">
    <property type="entry name" value="HEF_HK"/>
    <property type="match status" value="1"/>
</dbReference>